<evidence type="ECO:0000313" key="3">
    <source>
        <dbReference type="Proteomes" id="UP001472677"/>
    </source>
</evidence>
<proteinExistence type="predicted"/>
<comment type="caution">
    <text evidence="2">The sequence shown here is derived from an EMBL/GenBank/DDBJ whole genome shotgun (WGS) entry which is preliminary data.</text>
</comment>
<gene>
    <name evidence="2" type="ORF">V6N12_070815</name>
</gene>
<evidence type="ECO:0000313" key="2">
    <source>
        <dbReference type="EMBL" id="KAK8580549.1"/>
    </source>
</evidence>
<accession>A0ABR2FHY1</accession>
<dbReference type="EMBL" id="JBBPBM010000006">
    <property type="protein sequence ID" value="KAK8580549.1"/>
    <property type="molecule type" value="Genomic_DNA"/>
</dbReference>
<keyword evidence="3" id="KW-1185">Reference proteome</keyword>
<evidence type="ECO:0000256" key="1">
    <source>
        <dbReference type="SAM" id="MobiDB-lite"/>
    </source>
</evidence>
<name>A0ABR2FHY1_9ROSI</name>
<organism evidence="2 3">
    <name type="scientific">Hibiscus sabdariffa</name>
    <name type="common">roselle</name>
    <dbReference type="NCBI Taxonomy" id="183260"/>
    <lineage>
        <taxon>Eukaryota</taxon>
        <taxon>Viridiplantae</taxon>
        <taxon>Streptophyta</taxon>
        <taxon>Embryophyta</taxon>
        <taxon>Tracheophyta</taxon>
        <taxon>Spermatophyta</taxon>
        <taxon>Magnoliopsida</taxon>
        <taxon>eudicotyledons</taxon>
        <taxon>Gunneridae</taxon>
        <taxon>Pentapetalae</taxon>
        <taxon>rosids</taxon>
        <taxon>malvids</taxon>
        <taxon>Malvales</taxon>
        <taxon>Malvaceae</taxon>
        <taxon>Malvoideae</taxon>
        <taxon>Hibiscus</taxon>
    </lineage>
</organism>
<reference evidence="2 3" key="1">
    <citation type="journal article" date="2024" name="G3 (Bethesda)">
        <title>Genome assembly of Hibiscus sabdariffa L. provides insights into metabolisms of medicinal natural products.</title>
        <authorList>
            <person name="Kim T."/>
        </authorList>
    </citation>
    <scope>NUCLEOTIDE SEQUENCE [LARGE SCALE GENOMIC DNA]</scope>
    <source>
        <strain evidence="2">TK-2024</strain>
        <tissue evidence="2">Old leaves</tissue>
    </source>
</reference>
<feature type="region of interest" description="Disordered" evidence="1">
    <location>
        <begin position="153"/>
        <end position="172"/>
    </location>
</feature>
<sequence>MDKALVYGTRDSGFDPQRSRLSFFLLFLFPEKHQNVVDFIVLLSNKKLRGPMDKALVYGTRDSGFDPQRSRLSFFLLFLFPEKHQNVVDFIVLLSNKKLRGPMDKALVYGTRDSGQARYEMDFDSKTSLNLKRTDKRGRYDCNHNMFDKNDENDSEYTYSKRTNDGKQPFIA</sequence>
<dbReference type="Proteomes" id="UP001472677">
    <property type="component" value="Unassembled WGS sequence"/>
</dbReference>
<protein>
    <submittedName>
        <fullName evidence="2">Uncharacterized protein</fullName>
    </submittedName>
</protein>